<feature type="compositionally biased region" description="Polar residues" evidence="1">
    <location>
        <begin position="25"/>
        <end position="36"/>
    </location>
</feature>
<dbReference type="EMBL" id="BSPV01000006">
    <property type="protein sequence ID" value="GLT15002.1"/>
    <property type="molecule type" value="Genomic_DNA"/>
</dbReference>
<evidence type="ECO:0000256" key="1">
    <source>
        <dbReference type="SAM" id="MobiDB-lite"/>
    </source>
</evidence>
<evidence type="ECO:0000313" key="3">
    <source>
        <dbReference type="Proteomes" id="UP001157156"/>
    </source>
</evidence>
<gene>
    <name evidence="2" type="ORF">GCM10007931_19770</name>
</gene>
<accession>A0ABQ6EPZ3</accession>
<feature type="region of interest" description="Disordered" evidence="1">
    <location>
        <begin position="1"/>
        <end position="54"/>
    </location>
</feature>
<dbReference type="Proteomes" id="UP001157156">
    <property type="component" value="Unassembled WGS sequence"/>
</dbReference>
<dbReference type="RefSeq" id="WP_160117464.1">
    <property type="nucleotide sequence ID" value="NZ_BSPV01000006.1"/>
</dbReference>
<protein>
    <submittedName>
        <fullName evidence="2">Uncharacterized protein</fullName>
    </submittedName>
</protein>
<evidence type="ECO:0000313" key="2">
    <source>
        <dbReference type="EMBL" id="GLT15002.1"/>
    </source>
</evidence>
<organism evidence="2 3">
    <name type="scientific">Vibrio algivorus</name>
    <dbReference type="NCBI Taxonomy" id="1667024"/>
    <lineage>
        <taxon>Bacteria</taxon>
        <taxon>Pseudomonadati</taxon>
        <taxon>Pseudomonadota</taxon>
        <taxon>Gammaproteobacteria</taxon>
        <taxon>Vibrionales</taxon>
        <taxon>Vibrionaceae</taxon>
        <taxon>Vibrio</taxon>
    </lineage>
</organism>
<reference evidence="3" key="1">
    <citation type="journal article" date="2019" name="Int. J. Syst. Evol. Microbiol.">
        <title>The Global Catalogue of Microorganisms (GCM) 10K type strain sequencing project: providing services to taxonomists for standard genome sequencing and annotation.</title>
        <authorList>
            <consortium name="The Broad Institute Genomics Platform"/>
            <consortium name="The Broad Institute Genome Sequencing Center for Infectious Disease"/>
            <person name="Wu L."/>
            <person name="Ma J."/>
        </authorList>
    </citation>
    <scope>NUCLEOTIDE SEQUENCE [LARGE SCALE GENOMIC DNA]</scope>
    <source>
        <strain evidence="3">NBRC 111146</strain>
    </source>
</reference>
<keyword evidence="3" id="KW-1185">Reference proteome</keyword>
<sequence>MGKFTNSSGSGASSTGLNKMLRGRNSGNNGQFYMQRNKQRAIEHETPKKKKDTE</sequence>
<comment type="caution">
    <text evidence="2">The sequence shown here is derived from an EMBL/GenBank/DDBJ whole genome shotgun (WGS) entry which is preliminary data.</text>
</comment>
<feature type="compositionally biased region" description="Basic and acidic residues" evidence="1">
    <location>
        <begin position="40"/>
        <end position="54"/>
    </location>
</feature>
<name>A0ABQ6EPZ3_9VIBR</name>
<feature type="compositionally biased region" description="Low complexity" evidence="1">
    <location>
        <begin position="7"/>
        <end position="16"/>
    </location>
</feature>
<proteinExistence type="predicted"/>